<dbReference type="OrthoDB" id="5829294at2"/>
<evidence type="ECO:0000313" key="2">
    <source>
        <dbReference type="EMBL" id="OCH21853.1"/>
    </source>
</evidence>
<feature type="chain" id="PRO_5008632352" evidence="1">
    <location>
        <begin position="23"/>
        <end position="80"/>
    </location>
</feature>
<organism evidence="2 3">
    <name type="scientific">Aliivibrio logei</name>
    <name type="common">Vibrio logei</name>
    <dbReference type="NCBI Taxonomy" id="688"/>
    <lineage>
        <taxon>Bacteria</taxon>
        <taxon>Pseudomonadati</taxon>
        <taxon>Pseudomonadota</taxon>
        <taxon>Gammaproteobacteria</taxon>
        <taxon>Vibrionales</taxon>
        <taxon>Vibrionaceae</taxon>
        <taxon>Aliivibrio</taxon>
    </lineage>
</organism>
<gene>
    <name evidence="2" type="ORF">A6E04_08300</name>
</gene>
<comment type="caution">
    <text evidence="2">The sequence shown here is derived from an EMBL/GenBank/DDBJ whole genome shotgun (WGS) entry which is preliminary data.</text>
</comment>
<reference evidence="2 3" key="1">
    <citation type="submission" date="2016-06" db="EMBL/GenBank/DDBJ databases">
        <authorList>
            <person name="Kjaerup R.B."/>
            <person name="Dalgaard T.S."/>
            <person name="Juul-Madsen H.R."/>
        </authorList>
    </citation>
    <scope>NUCLEOTIDE SEQUENCE [LARGE SCALE GENOMIC DNA]</scope>
    <source>
        <strain evidence="2 3">1S159</strain>
    </source>
</reference>
<proteinExistence type="predicted"/>
<evidence type="ECO:0000313" key="3">
    <source>
        <dbReference type="Proteomes" id="UP000093523"/>
    </source>
</evidence>
<dbReference type="EMBL" id="MAJU01000008">
    <property type="protein sequence ID" value="OCH21853.1"/>
    <property type="molecule type" value="Genomic_DNA"/>
</dbReference>
<name>A0A1B9P0J1_ALILO</name>
<accession>A0A1B9P0J1</accession>
<evidence type="ECO:0000256" key="1">
    <source>
        <dbReference type="SAM" id="SignalP"/>
    </source>
</evidence>
<dbReference type="STRING" id="688.A6E04_08300"/>
<dbReference type="RefSeq" id="WP_017020755.1">
    <property type="nucleotide sequence ID" value="NZ_CAWMPN010000008.1"/>
</dbReference>
<dbReference type="AlphaFoldDB" id="A0A1B9P0J1"/>
<feature type="signal peptide" evidence="1">
    <location>
        <begin position="1"/>
        <end position="22"/>
    </location>
</feature>
<protein>
    <submittedName>
        <fullName evidence="2">Uncharacterized protein</fullName>
    </submittedName>
</protein>
<keyword evidence="1" id="KW-0732">Signal</keyword>
<dbReference type="Proteomes" id="UP000093523">
    <property type="component" value="Unassembled WGS sequence"/>
</dbReference>
<sequence length="80" mass="9011">MYNKIKSLTYSLLLMLSYSATAADGDFTGNIKFMAKDSNSIQIQRFDAPNTAKNYNSGIKVITEIKHLTFVEKLESARDK</sequence>